<organism evidence="4 5">
    <name type="scientific">Tetragenococcus koreensis</name>
    <dbReference type="NCBI Taxonomy" id="290335"/>
    <lineage>
        <taxon>Bacteria</taxon>
        <taxon>Bacillati</taxon>
        <taxon>Bacillota</taxon>
        <taxon>Bacilli</taxon>
        <taxon>Lactobacillales</taxon>
        <taxon>Enterococcaceae</taxon>
        <taxon>Tetragenococcus</taxon>
    </lineage>
</organism>
<sequence length="95" mass="10184">MKNIVVVCGSGVATSTVVTNKIKDWLKEKGLDSNVKITQSTMMSELNNIDNYDVVVSTTTIPDAVQDKVISGLPLLTGMGSDTVLEQIGEKIKVD</sequence>
<dbReference type="RefSeq" id="WP_202584358.1">
    <property type="nucleotide sequence ID" value="NZ_BKBO01000035.1"/>
</dbReference>
<dbReference type="Gene3D" id="3.40.50.2300">
    <property type="match status" value="1"/>
</dbReference>
<evidence type="ECO:0000256" key="1">
    <source>
        <dbReference type="ARBA" id="ARBA00022679"/>
    </source>
</evidence>
<dbReference type="Proteomes" id="UP000886607">
    <property type="component" value="Unassembled WGS sequence"/>
</dbReference>
<dbReference type="AlphaFoldDB" id="A0AAN4ZTF6"/>
<evidence type="ECO:0000259" key="2">
    <source>
        <dbReference type="PROSITE" id="PS51099"/>
    </source>
</evidence>
<dbReference type="SUPFAM" id="SSF52794">
    <property type="entry name" value="PTS system IIB component-like"/>
    <property type="match status" value="1"/>
</dbReference>
<name>A0AAN4ZTF6_9ENTE</name>
<evidence type="ECO:0000313" key="5">
    <source>
        <dbReference type="Proteomes" id="UP000886597"/>
    </source>
</evidence>
<evidence type="ECO:0000313" key="6">
    <source>
        <dbReference type="Proteomes" id="UP000886607"/>
    </source>
</evidence>
<evidence type="ECO:0000313" key="3">
    <source>
        <dbReference type="EMBL" id="GEQ50136.1"/>
    </source>
</evidence>
<dbReference type="InterPro" id="IPR036095">
    <property type="entry name" value="PTS_EIIB-like_sf"/>
</dbReference>
<comment type="caution">
    <text evidence="4">The sequence shown here is derived from an EMBL/GenBank/DDBJ whole genome shotgun (WGS) entry which is preliminary data.</text>
</comment>
<dbReference type="InterPro" id="IPR013011">
    <property type="entry name" value="PTS_EIIB_2"/>
</dbReference>
<dbReference type="PROSITE" id="PS51099">
    <property type="entry name" value="PTS_EIIB_TYPE_2"/>
    <property type="match status" value="1"/>
</dbReference>
<dbReference type="GO" id="GO:0008982">
    <property type="term" value="F:protein-N(PI)-phosphohistidine-sugar phosphotransferase activity"/>
    <property type="evidence" value="ECO:0007669"/>
    <property type="project" value="InterPro"/>
</dbReference>
<dbReference type="CDD" id="cd05566">
    <property type="entry name" value="PTS_IIB_galactitol"/>
    <property type="match status" value="1"/>
</dbReference>
<dbReference type="EMBL" id="BKBQ01000035">
    <property type="protein sequence ID" value="GEQ55148.1"/>
    <property type="molecule type" value="Genomic_DNA"/>
</dbReference>
<gene>
    <name evidence="3" type="ORF">TK11N_19880</name>
    <name evidence="4" type="ORF">TK2N_19920</name>
</gene>
<dbReference type="Pfam" id="PF02302">
    <property type="entry name" value="PTS_IIB"/>
    <property type="match status" value="1"/>
</dbReference>
<keyword evidence="6" id="KW-1185">Reference proteome</keyword>
<feature type="domain" description="PTS EIIB type-2" evidence="2">
    <location>
        <begin position="2"/>
        <end position="95"/>
    </location>
</feature>
<dbReference type="Proteomes" id="UP000886597">
    <property type="component" value="Unassembled WGS sequence"/>
</dbReference>
<evidence type="ECO:0000313" key="4">
    <source>
        <dbReference type="EMBL" id="GEQ55148.1"/>
    </source>
</evidence>
<dbReference type="EMBL" id="BKBO01000035">
    <property type="protein sequence ID" value="GEQ50136.1"/>
    <property type="molecule type" value="Genomic_DNA"/>
</dbReference>
<reference evidence="4" key="1">
    <citation type="submission" date="2019-08" db="EMBL/GenBank/DDBJ databases">
        <authorList>
            <person name="Ishikawa M."/>
            <person name="Suzuki T."/>
            <person name="Matsutani M."/>
        </authorList>
    </citation>
    <scope>NUCLEOTIDE SEQUENCE</scope>
    <source>
        <strain evidence="4">7C1</strain>
        <strain evidence="3">8C4</strain>
    </source>
</reference>
<dbReference type="GO" id="GO:0009401">
    <property type="term" value="P:phosphoenolpyruvate-dependent sugar phosphotransferase system"/>
    <property type="evidence" value="ECO:0007669"/>
    <property type="project" value="InterPro"/>
</dbReference>
<reference evidence="4" key="2">
    <citation type="journal article" date="2020" name="Int. Dairy J.">
        <title>Lactic acid bacterial diversity in Brie cheese focusing on salt concentration and pH of isolation medium and characterisation of halophilic and alkaliphilic lactic acid bacterial isolates.</title>
        <authorList>
            <person name="Unno R."/>
            <person name="Matsutani M."/>
            <person name="Suzuki T."/>
            <person name="Kodama K."/>
            <person name="Matsushita H."/>
            <person name="Yamasato K."/>
            <person name="Koizumi Y."/>
            <person name="Ishikawa M."/>
        </authorList>
    </citation>
    <scope>NUCLEOTIDE SEQUENCE</scope>
    <source>
        <strain evidence="4">7C1</strain>
        <strain evidence="3">8C4</strain>
    </source>
</reference>
<keyword evidence="1" id="KW-0808">Transferase</keyword>
<proteinExistence type="predicted"/>
<protein>
    <submittedName>
        <fullName evidence="4">Galactitol-specific PTS system IIB component</fullName>
    </submittedName>
</protein>
<accession>A0AAN4ZTF6</accession>
<dbReference type="InterPro" id="IPR003501">
    <property type="entry name" value="PTS_EIIB_2/3"/>
</dbReference>